<dbReference type="HOGENOM" id="CLU_110355_3_0_6"/>
<dbReference type="InterPro" id="IPR051807">
    <property type="entry name" value="Sec-metab_biosynth-assoc"/>
</dbReference>
<evidence type="ECO:0000313" key="3">
    <source>
        <dbReference type="EMBL" id="AEF53909.1"/>
    </source>
</evidence>
<dbReference type="SUPFAM" id="SSF54909">
    <property type="entry name" value="Dimeric alpha+beta barrel"/>
    <property type="match status" value="1"/>
</dbReference>
<dbReference type="InterPro" id="IPR005545">
    <property type="entry name" value="YCII"/>
</dbReference>
<dbReference type="Pfam" id="PF03795">
    <property type="entry name" value="YCII"/>
    <property type="match status" value="1"/>
</dbReference>
<protein>
    <submittedName>
        <fullName evidence="3">YCII-related protein</fullName>
    </submittedName>
</protein>
<dbReference type="KEGG" id="mpc:Mar181_0855"/>
<dbReference type="Proteomes" id="UP000009230">
    <property type="component" value="Chromosome"/>
</dbReference>
<comment type="similarity">
    <text evidence="1">Belongs to the YciI family.</text>
</comment>
<dbReference type="eggNOG" id="COG2350">
    <property type="taxonomic scope" value="Bacteria"/>
</dbReference>
<dbReference type="NCBIfam" id="NF008473">
    <property type="entry name" value="PRK11370.1"/>
    <property type="match status" value="1"/>
</dbReference>
<evidence type="ECO:0000313" key="4">
    <source>
        <dbReference type="Proteomes" id="UP000009230"/>
    </source>
</evidence>
<reference evidence="3 4" key="1">
    <citation type="journal article" date="2012" name="Stand. Genomic Sci.">
        <title>Complete genome sequence of Marinomonas posidonica type strain (IVIA-Po-181(T)).</title>
        <authorList>
            <person name="Lucas-Elio P."/>
            <person name="Goodwin L."/>
            <person name="Woyke T."/>
            <person name="Pitluck S."/>
            <person name="Nolan M."/>
            <person name="Kyrpides N.C."/>
            <person name="Detter J.C."/>
            <person name="Copeland A."/>
            <person name="Lu M."/>
            <person name="Bruce D."/>
            <person name="Detter C."/>
            <person name="Tapia R."/>
            <person name="Han S."/>
            <person name="Land M.L."/>
            <person name="Ivanova N."/>
            <person name="Mikhailova N."/>
            <person name="Johnston A.W."/>
            <person name="Sanchez-Amat A."/>
        </authorList>
    </citation>
    <scope>NUCLEOTIDE SEQUENCE [LARGE SCALE GENOMIC DNA]</scope>
    <source>
        <strain evidence="4">CECT 7376 / NCIMB 14433 / IVIA-Po-181</strain>
    </source>
</reference>
<accession>F6CSR9</accession>
<dbReference type="STRING" id="491952.Mar181_0855"/>
<keyword evidence="4" id="KW-1185">Reference proteome</keyword>
<dbReference type="AlphaFoldDB" id="F6CSR9"/>
<dbReference type="EMBL" id="CP002771">
    <property type="protein sequence ID" value="AEF53909.1"/>
    <property type="molecule type" value="Genomic_DNA"/>
</dbReference>
<dbReference type="Gene3D" id="3.30.70.1060">
    <property type="entry name" value="Dimeric alpha+beta barrel"/>
    <property type="match status" value="1"/>
</dbReference>
<dbReference type="RefSeq" id="WP_013795385.1">
    <property type="nucleotide sequence ID" value="NC_015559.1"/>
</dbReference>
<dbReference type="InterPro" id="IPR011008">
    <property type="entry name" value="Dimeric_a/b-barrel"/>
</dbReference>
<sequence>MLYSIVGQDVANSLNARQSVRPAHLERLEALQKEGRLVLAGPNPAIESGNPGEAGFTGSIIIAEFTDFEAAKAWAEADPYVDAGVYEAVEVKPFKQVFPN</sequence>
<evidence type="ECO:0000256" key="1">
    <source>
        <dbReference type="ARBA" id="ARBA00007689"/>
    </source>
</evidence>
<name>F6CSR9_MARPP</name>
<gene>
    <name evidence="3" type="ordered locus">Mar181_0855</name>
</gene>
<proteinExistence type="inferred from homology"/>
<evidence type="ECO:0000259" key="2">
    <source>
        <dbReference type="Pfam" id="PF03795"/>
    </source>
</evidence>
<dbReference type="OrthoDB" id="9797014at2"/>
<dbReference type="PANTHER" id="PTHR33606:SF3">
    <property type="entry name" value="PROTEIN YCII"/>
    <property type="match status" value="1"/>
</dbReference>
<dbReference type="PANTHER" id="PTHR33606">
    <property type="entry name" value="PROTEIN YCII"/>
    <property type="match status" value="1"/>
</dbReference>
<organism evidence="3 4">
    <name type="scientific">Marinomonas posidonica (strain CECT 7376 / NCIMB 14433 / IVIA-Po-181)</name>
    <dbReference type="NCBI Taxonomy" id="491952"/>
    <lineage>
        <taxon>Bacteria</taxon>
        <taxon>Pseudomonadati</taxon>
        <taxon>Pseudomonadota</taxon>
        <taxon>Gammaproteobacteria</taxon>
        <taxon>Oceanospirillales</taxon>
        <taxon>Oceanospirillaceae</taxon>
        <taxon>Marinomonas</taxon>
    </lineage>
</organism>
<feature type="domain" description="YCII-related" evidence="2">
    <location>
        <begin position="1"/>
        <end position="95"/>
    </location>
</feature>